<organism evidence="2 3">
    <name type="scientific">Acinetobacter sichuanensis</name>
    <dbReference type="NCBI Taxonomy" id="2136183"/>
    <lineage>
        <taxon>Bacteria</taxon>
        <taxon>Pseudomonadati</taxon>
        <taxon>Pseudomonadota</taxon>
        <taxon>Gammaproteobacteria</taxon>
        <taxon>Moraxellales</taxon>
        <taxon>Moraxellaceae</taxon>
        <taxon>Acinetobacter</taxon>
    </lineage>
</organism>
<evidence type="ECO:0000313" key="1">
    <source>
        <dbReference type="EMBL" id="MFC2996187.1"/>
    </source>
</evidence>
<dbReference type="AlphaFoldDB" id="A0A371YP58"/>
<dbReference type="EMBL" id="JBHRSF010000055">
    <property type="protein sequence ID" value="MFC2996187.1"/>
    <property type="molecule type" value="Genomic_DNA"/>
</dbReference>
<evidence type="ECO:0000313" key="4">
    <source>
        <dbReference type="Proteomes" id="UP001595455"/>
    </source>
</evidence>
<dbReference type="Proteomes" id="UP001595455">
    <property type="component" value="Unassembled WGS sequence"/>
</dbReference>
<dbReference type="Proteomes" id="UP000240957">
    <property type="component" value="Unassembled WGS sequence"/>
</dbReference>
<dbReference type="EMBL" id="PYIX02000019">
    <property type="protein sequence ID" value="RFC83255.1"/>
    <property type="molecule type" value="Genomic_DNA"/>
</dbReference>
<evidence type="ECO:0000313" key="2">
    <source>
        <dbReference type="EMBL" id="RFC83255.1"/>
    </source>
</evidence>
<sequence>MDIQKIKELALANGFSLKEQASGNMDLHSYVYEFAQAIENEVLAQARSVFGQKSTIQKEKKLFNEYWHENNLPFEGEEEFKKYAWQAAKAQAIPKLNKCFSYDGNNYEFHNTLAEAKHEAEHAIEYFRDCLADQQLDPESDGNFQRVSYGVVLTESGYSVDHVVTQEDVDNGTYSYDVGTEIMSLFLNENQSVPEGFVLLSYEDVTRLMRTIDFLGVKALGDKYISFSEIHKIVEELQEQG</sequence>
<dbReference type="RefSeq" id="WP_107008562.1">
    <property type="nucleotide sequence ID" value="NZ_JBHRSF010000055.1"/>
</dbReference>
<reference evidence="2 3" key="2">
    <citation type="submission" date="2018-08" db="EMBL/GenBank/DDBJ databases">
        <title>The draft genome of Acinetobacter sichuanensis strain WCHAc060041.</title>
        <authorList>
            <person name="Qin J."/>
            <person name="Feng Y."/>
            <person name="Zong Z."/>
        </authorList>
    </citation>
    <scope>NUCLEOTIDE SEQUENCE [LARGE SCALE GENOMIC DNA]</scope>
    <source>
        <strain evidence="2 3">WCHAc060041</strain>
    </source>
</reference>
<proteinExistence type="predicted"/>
<reference evidence="1" key="4">
    <citation type="submission" date="2024-09" db="EMBL/GenBank/DDBJ databases">
        <authorList>
            <person name="Sun Q."/>
            <person name="Mori K."/>
        </authorList>
    </citation>
    <scope>NUCLEOTIDE SEQUENCE</scope>
    <source>
        <strain evidence="1">KCTC 62575</strain>
    </source>
</reference>
<name>A0A371YP58_9GAMM</name>
<comment type="caution">
    <text evidence="2">The sequence shown here is derived from an EMBL/GenBank/DDBJ whole genome shotgun (WGS) entry which is preliminary data.</text>
</comment>
<dbReference type="OrthoDB" id="6694110at2"/>
<protein>
    <submittedName>
        <fullName evidence="2">Uncharacterized protein</fullName>
    </submittedName>
</protein>
<keyword evidence="4" id="KW-1185">Reference proteome</keyword>
<gene>
    <name evidence="1" type="ORF">ACFODO_13085</name>
    <name evidence="2" type="ORF">C9E89_011930</name>
</gene>
<evidence type="ECO:0000313" key="3">
    <source>
        <dbReference type="Proteomes" id="UP000240957"/>
    </source>
</evidence>
<reference evidence="4" key="3">
    <citation type="journal article" date="2019" name="Int. J. Syst. Evol. Microbiol.">
        <title>The Global Catalogue of Microorganisms (GCM) 10K type strain sequencing project: providing services to taxonomists for standard genome sequencing and annotation.</title>
        <authorList>
            <consortium name="The Broad Institute Genomics Platform"/>
            <consortium name="The Broad Institute Genome Sequencing Center for Infectious Disease"/>
            <person name="Wu L."/>
            <person name="Ma J."/>
        </authorList>
    </citation>
    <scope>NUCLEOTIDE SEQUENCE [LARGE SCALE GENOMIC DNA]</scope>
    <source>
        <strain evidence="4">KCTC 62575</strain>
    </source>
</reference>
<accession>A0A371YP58</accession>
<reference evidence="1" key="1">
    <citation type="journal article" date="2014" name="Int. J. Syst. Evol. Microbiol.">
        <title>Complete genome of a new Firmicutes species belonging to the dominant human colonic microbiota ('Ruminococcus bicirculans') reveals two chromosomes and a selective capacity to utilize plant glucans.</title>
        <authorList>
            <consortium name="NISC Comparative Sequencing Program"/>
            <person name="Wegmann U."/>
            <person name="Louis P."/>
            <person name="Goesmann A."/>
            <person name="Henrissat B."/>
            <person name="Duncan S.H."/>
            <person name="Flint H.J."/>
        </authorList>
    </citation>
    <scope>NUCLEOTIDE SEQUENCE</scope>
    <source>
        <strain evidence="1">KCTC 62575</strain>
    </source>
</reference>